<name>A0A1R1X4H1_9FUNG</name>
<reference evidence="1 2" key="1">
    <citation type="submission" date="2017-01" db="EMBL/GenBank/DDBJ databases">
        <authorList>
            <person name="Mah S.A."/>
            <person name="Swanson W.J."/>
            <person name="Moy G.W."/>
            <person name="Vacquier V.D."/>
        </authorList>
    </citation>
    <scope>NUCLEOTIDE SEQUENCE [LARGE SCALE GENOMIC DNA]</scope>
    <source>
        <strain evidence="1 2">GSMNP</strain>
    </source>
</reference>
<evidence type="ECO:0000313" key="1">
    <source>
        <dbReference type="EMBL" id="OMJ09546.1"/>
    </source>
</evidence>
<dbReference type="Proteomes" id="UP000187283">
    <property type="component" value="Unassembled WGS sequence"/>
</dbReference>
<dbReference type="AlphaFoldDB" id="A0A1R1X4H1"/>
<evidence type="ECO:0000313" key="2">
    <source>
        <dbReference type="Proteomes" id="UP000187283"/>
    </source>
</evidence>
<comment type="caution">
    <text evidence="1">The sequence shown here is derived from an EMBL/GenBank/DDBJ whole genome shotgun (WGS) entry which is preliminary data.</text>
</comment>
<sequence>MFKLVANSNLIVDTLGYSNSQIFFKYIYTFSIGSTSFLEGATAYSSKDYQSILINMYESQSMIVLSLQSSLGDWFNLCLSSLQKAIYLLNNASIELSHFKPERFKAISNVLYNISSRLFKTKNLDMSLKFVKLSIDIDFEKYDTCIENSKKTELIGAIYHDLKIFNKSSYWLSKSIAHLLKRYLNLENSKSLLEFFKNSPTESLFWLNFQEKGKVNKIENIFQFHSNMLFKNPILSSPKYQDQVQISTLFSLTEDSFTSLSTVEKKIITTLAQAIIDEIQYYYIKKQDSNYPFQRYLIMSAISKYKILESNYKLDVLQCKLRCFVDLSSTEIALQNLDESSLILNNLMIEFGNENNWYFKYQLCRAKLDLIISTADEFKISKYLTDAIKTMNSIKARLSLAQIVCYTTHLSIVTDYLSSKLLLGLELIALEHGHFLTLNANFFWDGSLFLVLAYIKTLNIDAAKLLIDYIQSHNLNGNSQPKTPKDAYTNNECLFLESCKCLILISENKFDLARDSISLIGCSIDIENILDTKKPHLSLTTAHVLSKVFLLIGKINMSTDIALQSFRFLANLGRYYSRKNDVEEKEESIFSTEKDSDDPFFNNSEKREISLFDPLNKNNLFRLQQVVFF</sequence>
<dbReference type="EMBL" id="LSSN01005409">
    <property type="protein sequence ID" value="OMJ09546.1"/>
    <property type="molecule type" value="Genomic_DNA"/>
</dbReference>
<accession>A0A1R1X4H1</accession>
<protein>
    <submittedName>
        <fullName evidence="1">Uncharacterized protein</fullName>
    </submittedName>
</protein>
<dbReference type="OrthoDB" id="5696978at2759"/>
<organism evidence="1 2">
    <name type="scientific">Smittium culicis</name>
    <dbReference type="NCBI Taxonomy" id="133412"/>
    <lineage>
        <taxon>Eukaryota</taxon>
        <taxon>Fungi</taxon>
        <taxon>Fungi incertae sedis</taxon>
        <taxon>Zoopagomycota</taxon>
        <taxon>Kickxellomycotina</taxon>
        <taxon>Harpellomycetes</taxon>
        <taxon>Harpellales</taxon>
        <taxon>Legeriomycetaceae</taxon>
        <taxon>Smittium</taxon>
    </lineage>
</organism>
<proteinExistence type="predicted"/>
<gene>
    <name evidence="1" type="ORF">AYI70_g10871</name>
</gene>
<keyword evidence="2" id="KW-1185">Reference proteome</keyword>